<dbReference type="AlphaFoldDB" id="A0A0J0XCB5"/>
<keyword evidence="1" id="KW-0812">Transmembrane</keyword>
<feature type="transmembrane region" description="Helical" evidence="1">
    <location>
        <begin position="206"/>
        <end position="225"/>
    </location>
</feature>
<feature type="transmembrane region" description="Helical" evidence="1">
    <location>
        <begin position="51"/>
        <end position="73"/>
    </location>
</feature>
<dbReference type="EMBL" id="KQ087287">
    <property type="protein sequence ID" value="KLT38710.1"/>
    <property type="molecule type" value="Genomic_DNA"/>
</dbReference>
<feature type="transmembrane region" description="Helical" evidence="1">
    <location>
        <begin position="25"/>
        <end position="44"/>
    </location>
</feature>
<reference evidence="2 3" key="1">
    <citation type="submission" date="2015-03" db="EMBL/GenBank/DDBJ databases">
        <title>Genomics and transcriptomics of the oil-accumulating basidiomycete yeast T. oleaginosus allow insights into substrate utilization and the diverse evolutionary trajectories of mating systems in fungi.</title>
        <authorList>
            <consortium name="DOE Joint Genome Institute"/>
            <person name="Kourist R."/>
            <person name="Kracht O."/>
            <person name="Bracharz F."/>
            <person name="Lipzen A."/>
            <person name="Nolan M."/>
            <person name="Ohm R."/>
            <person name="Grigoriev I."/>
            <person name="Sun S."/>
            <person name="Heitman J."/>
            <person name="Bruck T."/>
            <person name="Nowrousian M."/>
        </authorList>
    </citation>
    <scope>NUCLEOTIDE SEQUENCE [LARGE SCALE GENOMIC DNA]</scope>
    <source>
        <strain evidence="2 3">IBC0246</strain>
    </source>
</reference>
<evidence type="ECO:0000313" key="2">
    <source>
        <dbReference type="EMBL" id="KLT38710.1"/>
    </source>
</evidence>
<keyword evidence="1" id="KW-1133">Transmembrane helix</keyword>
<dbReference type="OrthoDB" id="2585574at2759"/>
<keyword evidence="3" id="KW-1185">Reference proteome</keyword>
<dbReference type="Proteomes" id="UP000053611">
    <property type="component" value="Unassembled WGS sequence"/>
</dbReference>
<evidence type="ECO:0000313" key="3">
    <source>
        <dbReference type="Proteomes" id="UP000053611"/>
    </source>
</evidence>
<protein>
    <recommendedName>
        <fullName evidence="4">Transmembrane protein</fullName>
    </recommendedName>
</protein>
<feature type="transmembrane region" description="Helical" evidence="1">
    <location>
        <begin position="237"/>
        <end position="257"/>
    </location>
</feature>
<evidence type="ECO:0008006" key="4">
    <source>
        <dbReference type="Google" id="ProtNLM"/>
    </source>
</evidence>
<feature type="transmembrane region" description="Helical" evidence="1">
    <location>
        <begin position="85"/>
        <end position="114"/>
    </location>
</feature>
<sequence>MNSTGAGAVVNPFFLLGRGVQKKESVAFTFVYALFLVLLCLRLAGRPKFWLIYIFVVLFTGSRVATFIVRWLLADASPSDDSYKILLIIAGVFVVAGFLFLVEAVLSLLFEWFCILREVDNPRLRHIMIPIRHSVVLGISILGIVGAVLQITALDSLNLRQFDVAKALRQASGALFMVVSAHLMLSPLGLLLMYNPIAVKRAIPTAVISICGTALMLESLFRVVAASVTSGWFLTQNALNILLFMPEVVVLLAFTLLDMDDLRNVGLVSCTKHGYDSTPSASTKGADAEAHQMGAMH</sequence>
<keyword evidence="1" id="KW-0472">Membrane</keyword>
<evidence type="ECO:0000256" key="1">
    <source>
        <dbReference type="SAM" id="Phobius"/>
    </source>
</evidence>
<feature type="transmembrane region" description="Helical" evidence="1">
    <location>
        <begin position="174"/>
        <end position="194"/>
    </location>
</feature>
<dbReference type="GeneID" id="28985163"/>
<gene>
    <name evidence="2" type="ORF">CC85DRAFT_289254</name>
</gene>
<accession>A0A0J0XCB5</accession>
<feature type="transmembrane region" description="Helical" evidence="1">
    <location>
        <begin position="135"/>
        <end position="154"/>
    </location>
</feature>
<organism evidence="2 3">
    <name type="scientific">Cutaneotrichosporon oleaginosum</name>
    <dbReference type="NCBI Taxonomy" id="879819"/>
    <lineage>
        <taxon>Eukaryota</taxon>
        <taxon>Fungi</taxon>
        <taxon>Dikarya</taxon>
        <taxon>Basidiomycota</taxon>
        <taxon>Agaricomycotina</taxon>
        <taxon>Tremellomycetes</taxon>
        <taxon>Trichosporonales</taxon>
        <taxon>Trichosporonaceae</taxon>
        <taxon>Cutaneotrichosporon</taxon>
    </lineage>
</organism>
<proteinExistence type="predicted"/>
<name>A0A0J0XCB5_9TREE</name>
<dbReference type="RefSeq" id="XP_018275201.1">
    <property type="nucleotide sequence ID" value="XM_018424560.1"/>
</dbReference>